<dbReference type="InterPro" id="IPR036291">
    <property type="entry name" value="NAD(P)-bd_dom_sf"/>
</dbReference>
<evidence type="ECO:0000259" key="1">
    <source>
        <dbReference type="Pfam" id="PF01408"/>
    </source>
</evidence>
<dbReference type="PANTHER" id="PTHR43377:SF1">
    <property type="entry name" value="BILIVERDIN REDUCTASE A"/>
    <property type="match status" value="1"/>
</dbReference>
<dbReference type="EMBL" id="PEYM01000007">
    <property type="protein sequence ID" value="PIS31620.1"/>
    <property type="molecule type" value="Genomic_DNA"/>
</dbReference>
<dbReference type="Pfam" id="PF22725">
    <property type="entry name" value="GFO_IDH_MocA_C3"/>
    <property type="match status" value="1"/>
</dbReference>
<accession>A0A2H0Y1N4</accession>
<reference evidence="3 4" key="1">
    <citation type="submission" date="2017-09" db="EMBL/GenBank/DDBJ databases">
        <title>Depth-based differentiation of microbial function through sediment-hosted aquifers and enrichment of novel symbionts in the deep terrestrial subsurface.</title>
        <authorList>
            <person name="Probst A.J."/>
            <person name="Ladd B."/>
            <person name="Jarett J.K."/>
            <person name="Geller-Mcgrath D.E."/>
            <person name="Sieber C.M."/>
            <person name="Emerson J.B."/>
            <person name="Anantharaman K."/>
            <person name="Thomas B.C."/>
            <person name="Malmstrom R."/>
            <person name="Stieglmeier M."/>
            <person name="Klingl A."/>
            <person name="Woyke T."/>
            <person name="Ryan C.M."/>
            <person name="Banfield J.F."/>
        </authorList>
    </citation>
    <scope>NUCLEOTIDE SEQUENCE [LARGE SCALE GENOMIC DNA]</scope>
    <source>
        <strain evidence="3">CG08_land_8_20_14_0_20_45_16</strain>
    </source>
</reference>
<dbReference type="SUPFAM" id="SSF55347">
    <property type="entry name" value="Glyceraldehyde-3-phosphate dehydrogenase-like, C-terminal domain"/>
    <property type="match status" value="1"/>
</dbReference>
<dbReference type="Pfam" id="PF01408">
    <property type="entry name" value="GFO_IDH_MocA"/>
    <property type="match status" value="1"/>
</dbReference>
<feature type="domain" description="GFO/IDH/MocA-like oxidoreductase" evidence="2">
    <location>
        <begin position="162"/>
        <end position="238"/>
    </location>
</feature>
<dbReference type="PANTHER" id="PTHR43377">
    <property type="entry name" value="BILIVERDIN REDUCTASE A"/>
    <property type="match status" value="1"/>
</dbReference>
<evidence type="ECO:0000313" key="3">
    <source>
        <dbReference type="EMBL" id="PIS31620.1"/>
    </source>
</evidence>
<feature type="domain" description="Gfo/Idh/MocA-like oxidoreductase N-terminal" evidence="1">
    <location>
        <begin position="7"/>
        <end position="123"/>
    </location>
</feature>
<organism evidence="3 4">
    <name type="scientific">Candidatus Saganbacteria bacterium CG08_land_8_20_14_0_20_45_16</name>
    <dbReference type="NCBI Taxonomy" id="2014293"/>
    <lineage>
        <taxon>Bacteria</taxon>
        <taxon>Bacillati</taxon>
        <taxon>Saganbacteria</taxon>
    </lineage>
</organism>
<proteinExistence type="predicted"/>
<dbReference type="Proteomes" id="UP000231343">
    <property type="component" value="Unassembled WGS sequence"/>
</dbReference>
<dbReference type="Gene3D" id="3.40.50.720">
    <property type="entry name" value="NAD(P)-binding Rossmann-like Domain"/>
    <property type="match status" value="1"/>
</dbReference>
<dbReference type="GO" id="GO:0000166">
    <property type="term" value="F:nucleotide binding"/>
    <property type="evidence" value="ECO:0007669"/>
    <property type="project" value="InterPro"/>
</dbReference>
<sequence>MKKPRGLKVAVIGVGSIGKHHARILAHMPGVSLTAIVDPNETAAKEVASLYNAPHFTSHDSHLTEFDVAIIATPTQTHCGIAKQLLEAGKHLLVEKPLTKTSAEARELVDLARAKGLILTTGHIERFNPAYQGLKKLIKGEKIIGLTAQRFSPFPARITDADAVEDMMIHDLDLVLDLLPTDEIESLRAKGEKIKTKTWDKVSASLFFKSGIVAKVSVDRVYNDKVRKLIVTTDKGLIEADLLNKQVYIRNLQYPQPSIHHTKQCDQLTEELQAFIKSVKKGTPLVVTGEAGYKAIKLAQEVQKACS</sequence>
<evidence type="ECO:0000259" key="2">
    <source>
        <dbReference type="Pfam" id="PF22725"/>
    </source>
</evidence>
<gene>
    <name evidence="3" type="ORF">COT42_00700</name>
</gene>
<name>A0A2H0Y1N4_UNCSA</name>
<dbReference type="InterPro" id="IPR051450">
    <property type="entry name" value="Gfo/Idh/MocA_Oxidoreductases"/>
</dbReference>
<evidence type="ECO:0000313" key="4">
    <source>
        <dbReference type="Proteomes" id="UP000231343"/>
    </source>
</evidence>
<dbReference type="AlphaFoldDB" id="A0A2H0Y1N4"/>
<dbReference type="SUPFAM" id="SSF51735">
    <property type="entry name" value="NAD(P)-binding Rossmann-fold domains"/>
    <property type="match status" value="1"/>
</dbReference>
<comment type="caution">
    <text evidence="3">The sequence shown here is derived from an EMBL/GenBank/DDBJ whole genome shotgun (WGS) entry which is preliminary data.</text>
</comment>
<dbReference type="InterPro" id="IPR000683">
    <property type="entry name" value="Gfo/Idh/MocA-like_OxRdtase_N"/>
</dbReference>
<dbReference type="InterPro" id="IPR055170">
    <property type="entry name" value="GFO_IDH_MocA-like_dom"/>
</dbReference>
<protein>
    <submittedName>
        <fullName evidence="3">Oxidoreductase</fullName>
    </submittedName>
</protein>
<dbReference type="Gene3D" id="3.30.360.10">
    <property type="entry name" value="Dihydrodipicolinate Reductase, domain 2"/>
    <property type="match status" value="1"/>
</dbReference>